<dbReference type="GO" id="GO:0003743">
    <property type="term" value="F:translation initiation factor activity"/>
    <property type="evidence" value="ECO:0007669"/>
    <property type="project" value="UniProtKB-KW"/>
</dbReference>
<comment type="subunit">
    <text evidence="12">Component of the translation initiation factor 2B (eIF2B) complex which is a heterodecamer of two sets of five different subunits: alpha, beta, gamma, delta and epsilon. Subunits alpha, beta and delta comprise a regulatory subcomplex and subunits epsilon and gamma comprise a catalytic subcomplex. Within the complex, the hexameric regulatory complex resides at the center, with the two heterodimeric catalytic subcomplexes bound on opposite sides.</text>
</comment>
<reference evidence="17" key="2">
    <citation type="submission" date="2013-04" db="EMBL/GenBank/DDBJ databases">
        <title>Genomic mechanisms accounting for the adaptation to parasitism in nematode-trapping fungi.</title>
        <authorList>
            <person name="Ahren D.G."/>
        </authorList>
    </citation>
    <scope>NUCLEOTIDE SEQUENCE [LARGE SCALE GENOMIC DNA]</scope>
    <source>
        <strain evidence="17">CBS 200.50</strain>
    </source>
</reference>
<dbReference type="GO" id="GO:0005085">
    <property type="term" value="F:guanyl-nucleotide exchange factor activity"/>
    <property type="evidence" value="ECO:0007669"/>
    <property type="project" value="TreeGrafter"/>
</dbReference>
<dbReference type="OrthoDB" id="10250549at2759"/>
<dbReference type="InterPro" id="IPR029044">
    <property type="entry name" value="Nucleotide-diphossugar_trans"/>
</dbReference>
<feature type="region of interest" description="Disordered" evidence="13">
    <location>
        <begin position="552"/>
        <end position="635"/>
    </location>
</feature>
<keyword evidence="4" id="KW-0963">Cytoplasm</keyword>
<dbReference type="GO" id="GO:0005829">
    <property type="term" value="C:cytosol"/>
    <property type="evidence" value="ECO:0007669"/>
    <property type="project" value="UniProtKB-SubCell"/>
</dbReference>
<name>S8AKR4_DACHA</name>
<feature type="compositionally biased region" description="Low complexity" evidence="13">
    <location>
        <begin position="371"/>
        <end position="381"/>
    </location>
</feature>
<dbReference type="GO" id="GO:0002183">
    <property type="term" value="P:cytoplasmic translational initiation"/>
    <property type="evidence" value="ECO:0007669"/>
    <property type="project" value="TreeGrafter"/>
</dbReference>
<evidence type="ECO:0000256" key="6">
    <source>
        <dbReference type="ARBA" id="ARBA00022917"/>
    </source>
</evidence>
<evidence type="ECO:0000313" key="16">
    <source>
        <dbReference type="EMBL" id="EPS43535.1"/>
    </source>
</evidence>
<evidence type="ECO:0000256" key="8">
    <source>
        <dbReference type="ARBA" id="ARBA00031190"/>
    </source>
</evidence>
<evidence type="ECO:0000256" key="5">
    <source>
        <dbReference type="ARBA" id="ARBA00022540"/>
    </source>
</evidence>
<comment type="subcellular location">
    <subcellularLocation>
        <location evidence="1">Cytoplasm</location>
        <location evidence="1">Cytosol</location>
    </subcellularLocation>
</comment>
<dbReference type="InterPro" id="IPR005835">
    <property type="entry name" value="NTP_transferase_dom"/>
</dbReference>
<feature type="region of interest" description="Disordered" evidence="13">
    <location>
        <begin position="360"/>
        <end position="385"/>
    </location>
</feature>
<evidence type="ECO:0000259" key="15">
    <source>
        <dbReference type="Pfam" id="PF25084"/>
    </source>
</evidence>
<dbReference type="EMBL" id="AQGS01000072">
    <property type="protein sequence ID" value="EPS43535.1"/>
    <property type="molecule type" value="Genomic_DNA"/>
</dbReference>
<evidence type="ECO:0000256" key="3">
    <source>
        <dbReference type="ARBA" id="ARBA00018601"/>
    </source>
</evidence>
<comment type="caution">
    <text evidence="16">The sequence shown here is derived from an EMBL/GenBank/DDBJ whole genome shotgun (WGS) entry which is preliminary data.</text>
</comment>
<dbReference type="SUPFAM" id="SSF53448">
    <property type="entry name" value="Nucleotide-diphospho-sugar transferases"/>
    <property type="match status" value="1"/>
</dbReference>
<dbReference type="PANTHER" id="PTHR45989">
    <property type="entry name" value="TRANSLATION INITIATION FACTOR EIF-2B SUBUNIT GAMMA"/>
    <property type="match status" value="1"/>
</dbReference>
<dbReference type="InterPro" id="IPR056764">
    <property type="entry name" value="LbH_EIF2B3/5"/>
</dbReference>
<dbReference type="InterPro" id="IPR051960">
    <property type="entry name" value="eIF2B_gamma"/>
</dbReference>
<comment type="function">
    <text evidence="11">Acts as a component of the translation initiation factor 2B (eIF2B) complex, which catalyzes the exchange of GDP for GTP on the eukaryotic initiation factor 2 (eIF2) complex gamma subunit. Its guanine nucleotide exchange factor activity is repressed when bound to eIF2 complex phosphorylated on the alpha subunit, thereby limiting the amount of methionyl-initiator methionine tRNA available to the ribosome and consequently global translation is repressed.</text>
</comment>
<comment type="similarity">
    <text evidence="2">Belongs to the eIF-2B gamma/epsilon subunits family.</text>
</comment>
<dbReference type="STRING" id="1284197.S8AKR4"/>
<evidence type="ECO:0000256" key="11">
    <source>
        <dbReference type="ARBA" id="ARBA00045373"/>
    </source>
</evidence>
<feature type="domain" description="EIF2B subunit epsilon/gamma LbH" evidence="15">
    <location>
        <begin position="451"/>
        <end position="542"/>
    </location>
</feature>
<dbReference type="AlphaFoldDB" id="S8AKR4"/>
<gene>
    <name evidence="16" type="ORF">H072_2475</name>
</gene>
<evidence type="ECO:0000259" key="14">
    <source>
        <dbReference type="Pfam" id="PF00483"/>
    </source>
</evidence>
<evidence type="ECO:0000256" key="4">
    <source>
        <dbReference type="ARBA" id="ARBA00022490"/>
    </source>
</evidence>
<dbReference type="InterPro" id="IPR011004">
    <property type="entry name" value="Trimer_LpxA-like_sf"/>
</dbReference>
<dbReference type="Gene3D" id="2.160.10.10">
    <property type="entry name" value="Hexapeptide repeat proteins"/>
    <property type="match status" value="1"/>
</dbReference>
<proteinExistence type="inferred from homology"/>
<evidence type="ECO:0000313" key="17">
    <source>
        <dbReference type="Proteomes" id="UP000015100"/>
    </source>
</evidence>
<dbReference type="SUPFAM" id="SSF51161">
    <property type="entry name" value="Trimeric LpxA-like enzymes"/>
    <property type="match status" value="1"/>
</dbReference>
<evidence type="ECO:0000256" key="13">
    <source>
        <dbReference type="SAM" id="MobiDB-lite"/>
    </source>
</evidence>
<feature type="compositionally biased region" description="Acidic residues" evidence="13">
    <location>
        <begin position="677"/>
        <end position="691"/>
    </location>
</feature>
<keyword evidence="17" id="KW-1185">Reference proteome</keyword>
<evidence type="ECO:0000256" key="2">
    <source>
        <dbReference type="ARBA" id="ARBA00007878"/>
    </source>
</evidence>
<dbReference type="Pfam" id="PF00483">
    <property type="entry name" value="NTP_transferase"/>
    <property type="match status" value="1"/>
</dbReference>
<reference evidence="16 17" key="1">
    <citation type="journal article" date="2013" name="PLoS Genet.">
        <title>Genomic mechanisms accounting for the adaptation to parasitism in nematode-trapping fungi.</title>
        <authorList>
            <person name="Meerupati T."/>
            <person name="Andersson K.M."/>
            <person name="Friman E."/>
            <person name="Kumar D."/>
            <person name="Tunlid A."/>
            <person name="Ahren D."/>
        </authorList>
    </citation>
    <scope>NUCLEOTIDE SEQUENCE [LARGE SCALE GENOMIC DNA]</scope>
    <source>
        <strain evidence="16 17">CBS 200.50</strain>
    </source>
</reference>
<keyword evidence="5" id="KW-0396">Initiation factor</keyword>
<protein>
    <recommendedName>
        <fullName evidence="3">Mannose-1-phosphate guanyltransferase</fullName>
    </recommendedName>
    <alternativeName>
        <fullName evidence="8">GDP-mannose pyrophosphorylase</fullName>
    </alternativeName>
    <alternativeName>
        <fullName evidence="7">GTP-mannose-1-phosphate guanylyltransferase</fullName>
    </alternativeName>
    <alternativeName>
        <fullName evidence="9">Translation initiation factor eIF2B subunit gamma</fullName>
    </alternativeName>
    <alternativeName>
        <fullName evidence="10">eIF2B GDP-GTP exchange factor subunit gamma</fullName>
    </alternativeName>
</protein>
<dbReference type="eggNOG" id="KOG1462">
    <property type="taxonomic scope" value="Eukaryota"/>
</dbReference>
<feature type="domain" description="Nucleotidyl transferase" evidence="14">
    <location>
        <begin position="12"/>
        <end position="147"/>
    </location>
</feature>
<evidence type="ECO:0000256" key="12">
    <source>
        <dbReference type="ARBA" id="ARBA00046432"/>
    </source>
</evidence>
<feature type="region of interest" description="Disordered" evidence="13">
    <location>
        <begin position="670"/>
        <end position="775"/>
    </location>
</feature>
<dbReference type="GO" id="GO:0005851">
    <property type="term" value="C:eukaryotic translation initiation factor 2B complex"/>
    <property type="evidence" value="ECO:0007669"/>
    <property type="project" value="TreeGrafter"/>
</dbReference>
<dbReference type="PANTHER" id="PTHR45989:SF1">
    <property type="entry name" value="TRANSLATION INITIATION FACTOR EIF-2B SUBUNIT GAMMA"/>
    <property type="match status" value="1"/>
</dbReference>
<accession>S8AKR4</accession>
<sequence length="832" mass="91101">MPSAHSALGLTAVILCGEGSDLKPIISTQKLPKALLPIANKPMLQYPLEWVLDAGLTSIVIVCIEGQETAIKSFVKEVYANRESQTPASKNSRPLLQPTIVGAVLPNSKTGTAEVLRLPQVHSLIKNDFMVLSCDSICEIPAATVIKEWMLLPDTLGNKSGALGVWYEVQKQKGAERDLLLTGPISRFDLEASLRSTEARTDETAEVSYLLQNYGSRKEDFKDDIRIRRALFRRHPKLLLNDAYRDAHIYIFPFWSLKFILANPSNKLKSIKDDVLSWWAKACWQGSGKQAHLLGMLKILNDEDDDNDSQKSDGLSMTSFREEEITEKTIENFLGMSTTRTSTWSASDDAAKGRKQINTRGWFPTEETEASPVDSPTPSSTDSREKEFKKIRIPAYNGLFVPGIAVFKPQMTITPLATTPLIRRVDTLPLYLSTCLELARNPVYNAKAVHQTAEVHERANVSNIDSMVGAGSKIEEKVLIKRSVVGKNVKIGKMAKVQGCVILDGAEIGAGCKLEGCIIGRFTKIGANSALTACQVVEEVVLRDRTVEKDKLITQSSAEESEEEEDDIFGRDGGPSGDGGDDDDDDSEEDDDDDDDDDDSEDDDDNTTTKSVPTTTKESVTPITSLTTNLTPHHKEKAVAFKVPEAKNVEPDIELDPKETLPASITETMKETAETVETTEEAGDVDAETEAGPEVPFVELELQGEEDEEDEEDEFEPDSDDSSFCEEEYDSGFQTDDEIASGDDTGNLSGPEEDGGPLKSPKRMSRSFAEDMSKSMAQMASMNLAAVMGGTDTVDESVKQAMKESLPDAVQVPQVPIGVEILPDVRPGDKGN</sequence>
<feature type="compositionally biased region" description="Acidic residues" evidence="13">
    <location>
        <begin position="579"/>
        <end position="606"/>
    </location>
</feature>
<evidence type="ECO:0000256" key="10">
    <source>
        <dbReference type="ARBA" id="ARBA00044229"/>
    </source>
</evidence>
<dbReference type="Pfam" id="PF25084">
    <property type="entry name" value="LbH_EIF2B"/>
    <property type="match status" value="1"/>
</dbReference>
<feature type="compositionally biased region" description="Acidic residues" evidence="13">
    <location>
        <begin position="702"/>
        <end position="741"/>
    </location>
</feature>
<evidence type="ECO:0000256" key="9">
    <source>
        <dbReference type="ARBA" id="ARBA00044196"/>
    </source>
</evidence>
<organism evidence="16 17">
    <name type="scientific">Dactylellina haptotyla (strain CBS 200.50)</name>
    <name type="common">Nematode-trapping fungus</name>
    <name type="synonym">Monacrosporium haptotylum</name>
    <dbReference type="NCBI Taxonomy" id="1284197"/>
    <lineage>
        <taxon>Eukaryota</taxon>
        <taxon>Fungi</taxon>
        <taxon>Dikarya</taxon>
        <taxon>Ascomycota</taxon>
        <taxon>Pezizomycotina</taxon>
        <taxon>Orbiliomycetes</taxon>
        <taxon>Orbiliales</taxon>
        <taxon>Orbiliaceae</taxon>
        <taxon>Dactylellina</taxon>
    </lineage>
</organism>
<feature type="compositionally biased region" description="Low complexity" evidence="13">
    <location>
        <begin position="608"/>
        <end position="622"/>
    </location>
</feature>
<dbReference type="Proteomes" id="UP000015100">
    <property type="component" value="Unassembled WGS sequence"/>
</dbReference>
<evidence type="ECO:0000256" key="1">
    <source>
        <dbReference type="ARBA" id="ARBA00004514"/>
    </source>
</evidence>
<keyword evidence="6" id="KW-0648">Protein biosynthesis</keyword>
<evidence type="ECO:0000256" key="7">
    <source>
        <dbReference type="ARBA" id="ARBA00030179"/>
    </source>
</evidence>
<dbReference type="HOGENOM" id="CLU_333450_0_0_1"/>
<dbReference type="Gene3D" id="3.90.550.10">
    <property type="entry name" value="Spore Coat Polysaccharide Biosynthesis Protein SpsA, Chain A"/>
    <property type="match status" value="1"/>
</dbReference>